<proteinExistence type="predicted"/>
<keyword evidence="2" id="KW-1185">Reference proteome</keyword>
<evidence type="ECO:0000313" key="1">
    <source>
        <dbReference type="EMBL" id="PQA55069.1"/>
    </source>
</evidence>
<sequence>MKFLIIGDTQAEDSLTFDVADYLWNKGNEIYLQSLDADQSDAETPGLKISDAIVIVQPALATVSSAYSFLTPDLLKGNDTLASRTEDRLSIRQLLHQQKLVFLFLQDGISSNLRSDVSRIHKIFTYPELNQTALFQFFAWCKTLGLFA</sequence>
<dbReference type="AlphaFoldDB" id="A0A2S7IHN4"/>
<reference evidence="2" key="1">
    <citation type="submission" date="2018-02" db="EMBL/GenBank/DDBJ databases">
        <title>Genome sequencing of Solimonas sp. HR-BB.</title>
        <authorList>
            <person name="Lee Y."/>
            <person name="Jeon C.O."/>
        </authorList>
    </citation>
    <scope>NUCLEOTIDE SEQUENCE [LARGE SCALE GENOMIC DNA]</scope>
    <source>
        <strain evidence="2">HR-U</strain>
    </source>
</reference>
<dbReference type="EMBL" id="PTRA01000005">
    <property type="protein sequence ID" value="PQA55069.1"/>
    <property type="molecule type" value="Genomic_DNA"/>
</dbReference>
<accession>A0A2S7IHN4</accession>
<dbReference type="OrthoDB" id="1258379at2"/>
<name>A0A2S7IHN4_9BACT</name>
<gene>
    <name evidence="1" type="ORF">C5O19_21230</name>
</gene>
<evidence type="ECO:0000313" key="2">
    <source>
        <dbReference type="Proteomes" id="UP000239590"/>
    </source>
</evidence>
<protein>
    <submittedName>
        <fullName evidence="1">Uncharacterized protein</fullName>
    </submittedName>
</protein>
<dbReference type="RefSeq" id="WP_104715388.1">
    <property type="nucleotide sequence ID" value="NZ_PTRA01000005.1"/>
</dbReference>
<organism evidence="1 2">
    <name type="scientific">Siphonobacter curvatus</name>
    <dbReference type="NCBI Taxonomy" id="2094562"/>
    <lineage>
        <taxon>Bacteria</taxon>
        <taxon>Pseudomonadati</taxon>
        <taxon>Bacteroidota</taxon>
        <taxon>Cytophagia</taxon>
        <taxon>Cytophagales</taxon>
        <taxon>Cytophagaceae</taxon>
        <taxon>Siphonobacter</taxon>
    </lineage>
</organism>
<dbReference type="Proteomes" id="UP000239590">
    <property type="component" value="Unassembled WGS sequence"/>
</dbReference>
<comment type="caution">
    <text evidence="1">The sequence shown here is derived from an EMBL/GenBank/DDBJ whole genome shotgun (WGS) entry which is preliminary data.</text>
</comment>